<protein>
    <submittedName>
        <fullName evidence="4">Benzoate-CoA ligase family protein</fullName>
    </submittedName>
</protein>
<keyword evidence="1 4" id="KW-0436">Ligase</keyword>
<evidence type="ECO:0000313" key="4">
    <source>
        <dbReference type="EMBL" id="GAA1708467.1"/>
    </source>
</evidence>
<evidence type="ECO:0000313" key="5">
    <source>
        <dbReference type="Proteomes" id="UP001500618"/>
    </source>
</evidence>
<dbReference type="Gene3D" id="3.40.50.12820">
    <property type="match status" value="1"/>
</dbReference>
<gene>
    <name evidence="4" type="ORF">GCM10009765_67480</name>
</gene>
<feature type="domain" description="AMP-dependent synthetase/ligase" evidence="2">
    <location>
        <begin position="21"/>
        <end position="372"/>
    </location>
</feature>
<evidence type="ECO:0000256" key="1">
    <source>
        <dbReference type="ARBA" id="ARBA00022598"/>
    </source>
</evidence>
<dbReference type="GO" id="GO:0016874">
    <property type="term" value="F:ligase activity"/>
    <property type="evidence" value="ECO:0007669"/>
    <property type="project" value="UniProtKB-KW"/>
</dbReference>
<evidence type="ECO:0000259" key="2">
    <source>
        <dbReference type="Pfam" id="PF00501"/>
    </source>
</evidence>
<dbReference type="Gene3D" id="3.30.300.30">
    <property type="match status" value="1"/>
</dbReference>
<dbReference type="NCBIfam" id="TIGR02262">
    <property type="entry name" value="benz_CoA_lig"/>
    <property type="match status" value="1"/>
</dbReference>
<dbReference type="InterPro" id="IPR000873">
    <property type="entry name" value="AMP-dep_synth/lig_dom"/>
</dbReference>
<accession>A0ABN2INA0</accession>
<name>A0ABN2INA0_9ACTN</name>
<dbReference type="InterPro" id="IPR045851">
    <property type="entry name" value="AMP-bd_C_sf"/>
</dbReference>
<dbReference type="Pfam" id="PF13193">
    <property type="entry name" value="AMP-binding_C"/>
    <property type="match status" value="1"/>
</dbReference>
<feature type="domain" description="AMP-binding enzyme C-terminal" evidence="3">
    <location>
        <begin position="422"/>
        <end position="503"/>
    </location>
</feature>
<dbReference type="PANTHER" id="PTHR43352">
    <property type="entry name" value="ACETYL-COA SYNTHETASE"/>
    <property type="match status" value="1"/>
</dbReference>
<comment type="caution">
    <text evidence="4">The sequence shown here is derived from an EMBL/GenBank/DDBJ whole genome shotgun (WGS) entry which is preliminary data.</text>
</comment>
<proteinExistence type="predicted"/>
<dbReference type="SUPFAM" id="SSF56801">
    <property type="entry name" value="Acetyl-CoA synthetase-like"/>
    <property type="match status" value="1"/>
</dbReference>
<keyword evidence="5" id="KW-1185">Reference proteome</keyword>
<dbReference type="Pfam" id="PF00501">
    <property type="entry name" value="AMP-binding"/>
    <property type="match status" value="1"/>
</dbReference>
<dbReference type="Gene3D" id="3.40.50.980">
    <property type="match status" value="1"/>
</dbReference>
<organism evidence="4 5">
    <name type="scientific">Fodinicola feengrottensis</name>
    <dbReference type="NCBI Taxonomy" id="435914"/>
    <lineage>
        <taxon>Bacteria</taxon>
        <taxon>Bacillati</taxon>
        <taxon>Actinomycetota</taxon>
        <taxon>Actinomycetes</taxon>
        <taxon>Mycobacteriales</taxon>
        <taxon>Fodinicola</taxon>
    </lineage>
</organism>
<dbReference type="PANTHER" id="PTHR43352:SF1">
    <property type="entry name" value="ANTHRANILATE--COA LIGASE"/>
    <property type="match status" value="1"/>
</dbReference>
<sequence length="514" mass="56701">MTTPERFNISTLVDRNCLSGRAAKVAIYAGAEQVTYAELFARICAMGTALTTLGVRREQRVLLILDDSPDFPTVFLGAARIGAVPVPVNPALNIDDYRFFLADSYADVVVVESARYQHIRPVLDEVGVRAIVAGEPVDGALSLRALLGEHAGETSPVDTHAQDMGFWLYSSGSTGHPKGVVHSHGDLLVTCQTYADKVLGIRDDDITFSSTKLYHAYGMGNGMSFPYWAGGSSVLMRGRPKPESVLDTAEKFRPTIFFSVPTLYHAMLRSPGAAARDLSSVRLCASAAEPLPAGIWQRWKDRFGLTILDGIGSTEMLHIYCSNTETDLRPGSSGKAVPGYQVKLVGFDGGSVDVDEPGNLYAKGDSALDFYWHRREKTRQSLHGEWFFTGDRYTRDADGFYWYCGRADDMMKIGGLWVSPIEIENTLIDHPLVAEVAIVATSVDGLARIKAFVVLSETELPEREPSNVLAAQLQEWCKERLQRYQFPHFVEFLAELPKTATGKIQRYKLRDASL</sequence>
<dbReference type="Gene3D" id="2.30.38.10">
    <property type="entry name" value="Luciferase, Domain 3"/>
    <property type="match status" value="1"/>
</dbReference>
<reference evidence="5" key="1">
    <citation type="journal article" date="2019" name="Int. J. Syst. Evol. Microbiol.">
        <title>The Global Catalogue of Microorganisms (GCM) 10K type strain sequencing project: providing services to taxonomists for standard genome sequencing and annotation.</title>
        <authorList>
            <consortium name="The Broad Institute Genomics Platform"/>
            <consortium name="The Broad Institute Genome Sequencing Center for Infectious Disease"/>
            <person name="Wu L."/>
            <person name="Ma J."/>
        </authorList>
    </citation>
    <scope>NUCLEOTIDE SEQUENCE [LARGE SCALE GENOMIC DNA]</scope>
    <source>
        <strain evidence="5">JCM 14718</strain>
    </source>
</reference>
<dbReference type="Proteomes" id="UP001500618">
    <property type="component" value="Unassembled WGS sequence"/>
</dbReference>
<dbReference type="RefSeq" id="WP_344314233.1">
    <property type="nucleotide sequence ID" value="NZ_BAAANY010000032.1"/>
</dbReference>
<dbReference type="EMBL" id="BAAANY010000032">
    <property type="protein sequence ID" value="GAA1708467.1"/>
    <property type="molecule type" value="Genomic_DNA"/>
</dbReference>
<dbReference type="InterPro" id="IPR025110">
    <property type="entry name" value="AMP-bd_C"/>
</dbReference>
<evidence type="ECO:0000259" key="3">
    <source>
        <dbReference type="Pfam" id="PF13193"/>
    </source>
</evidence>
<dbReference type="InterPro" id="IPR011957">
    <property type="entry name" value="Benz_CoA_lig"/>
</dbReference>